<feature type="coiled-coil region" evidence="10">
    <location>
        <begin position="935"/>
        <end position="969"/>
    </location>
</feature>
<dbReference type="Proteomes" id="UP000006882">
    <property type="component" value="Chromosome G4"/>
</dbReference>
<evidence type="ECO:0000256" key="7">
    <source>
        <dbReference type="ARBA" id="ARBA00023203"/>
    </source>
</evidence>
<keyword evidence="6 9" id="KW-0505">Motor protein</keyword>
<feature type="region of interest" description="Disordered" evidence="11">
    <location>
        <begin position="1002"/>
        <end position="1047"/>
    </location>
</feature>
<dbReference type="Gene3D" id="1.20.120.720">
    <property type="entry name" value="Myosin VI head, motor domain, U50 subdomain"/>
    <property type="match status" value="1"/>
</dbReference>
<reference evidence="14 15" key="1">
    <citation type="journal article" date="2013" name="Nat. Genet.">
        <title>The high-quality draft genome of peach (Prunus persica) identifies unique patterns of genetic diversity, domestication and genome evolution.</title>
        <authorList>
            <consortium name="International Peach Genome Initiative"/>
            <person name="Verde I."/>
            <person name="Abbott A.G."/>
            <person name="Scalabrin S."/>
            <person name="Jung S."/>
            <person name="Shu S."/>
            <person name="Marroni F."/>
            <person name="Zhebentyayeva T."/>
            <person name="Dettori M.T."/>
            <person name="Grimwood J."/>
            <person name="Cattonaro F."/>
            <person name="Zuccolo A."/>
            <person name="Rossini L."/>
            <person name="Jenkins J."/>
            <person name="Vendramin E."/>
            <person name="Meisel L.A."/>
            <person name="Decroocq V."/>
            <person name="Sosinski B."/>
            <person name="Prochnik S."/>
            <person name="Mitros T."/>
            <person name="Policriti A."/>
            <person name="Cipriani G."/>
            <person name="Dondini L."/>
            <person name="Ficklin S."/>
            <person name="Goodstein D.M."/>
            <person name="Xuan P."/>
            <person name="Del Fabbro C."/>
            <person name="Aramini V."/>
            <person name="Copetti D."/>
            <person name="Gonzalez S."/>
            <person name="Horner D.S."/>
            <person name="Falchi R."/>
            <person name="Lucas S."/>
            <person name="Mica E."/>
            <person name="Maldonado J."/>
            <person name="Lazzari B."/>
            <person name="Bielenberg D."/>
            <person name="Pirona R."/>
            <person name="Miculan M."/>
            <person name="Barakat A."/>
            <person name="Testolin R."/>
            <person name="Stella A."/>
            <person name="Tartarini S."/>
            <person name="Tonutti P."/>
            <person name="Arus P."/>
            <person name="Orellana A."/>
            <person name="Wells C."/>
            <person name="Main D."/>
            <person name="Vizzotto G."/>
            <person name="Silva H."/>
            <person name="Salamini F."/>
            <person name="Schmutz J."/>
            <person name="Morgante M."/>
            <person name="Rokhsar D.S."/>
        </authorList>
    </citation>
    <scope>NUCLEOTIDE SEQUENCE [LARGE SCALE GENOMIC DNA]</scope>
    <source>
        <strain evidence="15">cv. Nemared</strain>
    </source>
</reference>
<keyword evidence="1" id="KW-0677">Repeat</keyword>
<protein>
    <recommendedName>
        <fullName evidence="16">Myosin motor domain-containing protein</fullName>
    </recommendedName>
</protein>
<dbReference type="GO" id="GO:0051015">
    <property type="term" value="F:actin filament binding"/>
    <property type="evidence" value="ECO:0000318"/>
    <property type="project" value="GO_Central"/>
</dbReference>
<name>A0A251PMT7_PRUPE</name>
<dbReference type="InterPro" id="IPR004009">
    <property type="entry name" value="SH3_Myosin"/>
</dbReference>
<gene>
    <name evidence="14" type="ORF">PRUPE_4G190400</name>
</gene>
<feature type="compositionally biased region" description="Basic and acidic residues" evidence="11">
    <location>
        <begin position="924"/>
        <end position="933"/>
    </location>
</feature>
<feature type="region of interest" description="Actin-binding" evidence="9">
    <location>
        <begin position="737"/>
        <end position="759"/>
    </location>
</feature>
<keyword evidence="3 9" id="KW-0067">ATP-binding</keyword>
<evidence type="ECO:0000256" key="9">
    <source>
        <dbReference type="PROSITE-ProRule" id="PRU00782"/>
    </source>
</evidence>
<feature type="domain" description="Myosin motor" evidence="12">
    <location>
        <begin position="185"/>
        <end position="857"/>
    </location>
</feature>
<evidence type="ECO:0008006" key="16">
    <source>
        <dbReference type="Google" id="ProtNLM"/>
    </source>
</evidence>
<feature type="region of interest" description="Disordered" evidence="11">
    <location>
        <begin position="16"/>
        <end position="68"/>
    </location>
</feature>
<dbReference type="InterPro" id="IPR036961">
    <property type="entry name" value="Kinesin_motor_dom_sf"/>
</dbReference>
<feature type="compositionally biased region" description="Basic and acidic residues" evidence="11">
    <location>
        <begin position="20"/>
        <end position="33"/>
    </location>
</feature>
<dbReference type="PROSITE" id="PS51456">
    <property type="entry name" value="MYOSIN_MOTOR"/>
    <property type="match status" value="1"/>
</dbReference>
<dbReference type="GO" id="GO:0015629">
    <property type="term" value="C:actin cytoskeleton"/>
    <property type="evidence" value="ECO:0000318"/>
    <property type="project" value="GO_Central"/>
</dbReference>
<dbReference type="InterPro" id="IPR027417">
    <property type="entry name" value="P-loop_NTPase"/>
</dbReference>
<dbReference type="SMART" id="SM00242">
    <property type="entry name" value="MYSc"/>
    <property type="match status" value="1"/>
</dbReference>
<dbReference type="InterPro" id="IPR036022">
    <property type="entry name" value="MYSc_Myo8"/>
</dbReference>
<keyword evidence="15" id="KW-1185">Reference proteome</keyword>
<dbReference type="Gene3D" id="1.10.10.820">
    <property type="match status" value="1"/>
</dbReference>
<dbReference type="GO" id="GO:0016020">
    <property type="term" value="C:membrane"/>
    <property type="evidence" value="ECO:0000318"/>
    <property type="project" value="GO_Central"/>
</dbReference>
<dbReference type="GO" id="GO:0000146">
    <property type="term" value="F:microfilament motor activity"/>
    <property type="evidence" value="ECO:0000318"/>
    <property type="project" value="GO_Central"/>
</dbReference>
<dbReference type="eggNOG" id="KOG0160">
    <property type="taxonomic scope" value="Eukaryota"/>
</dbReference>
<feature type="compositionally biased region" description="Polar residues" evidence="11">
    <location>
        <begin position="1031"/>
        <end position="1041"/>
    </location>
</feature>
<evidence type="ECO:0000256" key="1">
    <source>
        <dbReference type="ARBA" id="ARBA00022737"/>
    </source>
</evidence>
<organism evidence="14 15">
    <name type="scientific">Prunus persica</name>
    <name type="common">Peach</name>
    <name type="synonym">Amygdalus persica</name>
    <dbReference type="NCBI Taxonomy" id="3760"/>
    <lineage>
        <taxon>Eukaryota</taxon>
        <taxon>Viridiplantae</taxon>
        <taxon>Streptophyta</taxon>
        <taxon>Embryophyta</taxon>
        <taxon>Tracheophyta</taxon>
        <taxon>Spermatophyta</taxon>
        <taxon>Magnoliopsida</taxon>
        <taxon>eudicotyledons</taxon>
        <taxon>Gunneridae</taxon>
        <taxon>Pentapetalae</taxon>
        <taxon>rosids</taxon>
        <taxon>fabids</taxon>
        <taxon>Rosales</taxon>
        <taxon>Rosaceae</taxon>
        <taxon>Amygdaloideae</taxon>
        <taxon>Amygdaleae</taxon>
        <taxon>Prunus</taxon>
    </lineage>
</organism>
<dbReference type="Gene3D" id="1.20.5.4820">
    <property type="match status" value="1"/>
</dbReference>
<dbReference type="Pfam" id="PF00063">
    <property type="entry name" value="Myosin_head"/>
    <property type="match status" value="1"/>
</dbReference>
<dbReference type="Pfam" id="PF25369">
    <property type="entry name" value="SH3_VIII-1_N"/>
    <property type="match status" value="1"/>
</dbReference>
<evidence type="ECO:0000256" key="10">
    <source>
        <dbReference type="SAM" id="Coils"/>
    </source>
</evidence>
<dbReference type="CDD" id="cd01383">
    <property type="entry name" value="MYSc_Myo8"/>
    <property type="match status" value="1"/>
</dbReference>
<dbReference type="GO" id="GO:0007015">
    <property type="term" value="P:actin filament organization"/>
    <property type="evidence" value="ECO:0000318"/>
    <property type="project" value="GO_Central"/>
</dbReference>
<dbReference type="GO" id="GO:0005524">
    <property type="term" value="F:ATP binding"/>
    <property type="evidence" value="ECO:0007669"/>
    <property type="project" value="UniProtKB-UniRule"/>
</dbReference>
<sequence>MMVSASPSLIARSSLEEMLDSLRRRDEGEKPKELPPALPARPTSKARLPSARRSLPNNFKVEDAEGSPECLSSLNKRKERDSGFKAGHFGVKRMDKDQNVESPYDGAPEECQIRPEKIGKSDWDDNIGYFINKKLHVWCRLRSGLWELGTIQSTSGDEAIVSLSDGNVIKVCRVELLPANPDVLEGVDDLMQLSYLNEPSVLYNLQSRYSQDVIYSKAGPVLIAINPFKDVQIYGDDFVTAYRQKLADKPHVYAIADSAYNEMIRDDVNQSIIISGESGAGKTETAKIAMQYLAALGGGSCGIERAILQTSCILEAFGNAKTSRNDNASRFGKLIEIHFSTLGKICGAEIETFFLDKSRVARLEDGERSYHIFYQLCAGAPSMLKEKLKLKRASEYKYLNQSNCLAIDGVDDAEKFRMLMEALDIVRVSKKDQEHVFSMLAAVLWLGNISFQATENENHVEVLADEALTNAAMLMGCSSQDLILALSIHEIHGANASIDKRLTLQQAIDARDAWAKFIYASLFDWLVEQINKSLAVGKCRSGRSISILDIYGFESFQKNSFEQMCINYANERLQQHFNRHLFKLEQEEYELDGIDWTKVDFEDNQECLNLFEKRPLGLLSLLDVESNFSKANDLTLADKFKQHLNANSCFKAERGRAFSIRHHAGEVLYDTSGFLEKNRDPLPSVSIQLLSSCSCQLLQLFASKVVKQFQKPENTSCQINSLDPPKPSTGIKFKGQLFKLMHHLEGSRPHFICCIKPNSKQLPGVYEVDLVLQQLRCCGILEVVRITRSGYPTRMTHQEFAGRYGFLLLGAGIPQDPLSLSIAVLKQFNVLPEMYQIGYTKVYLRTGQIALLEDKRKQVLQGIIGIQKYFRGNQARDHFHQLKEDVLGEKAGRRAGARETLDDPQNSKKLHPENAKFKQKAGRKNSEVKDLPSDLAELQRRVLQAEATLKRKEEENAELQGQLRQFETRWSEYDAKMKSMQDVWQKQMASLQTSLAAARKSLASDNTAGQPGRLVVPSSPRCDSEEALSMGSRTPGASTPNNGGGRETNGTLHAVSNLMKEFEQRKQHFDDDAKALVEVKPGHSGVNMNPEEELRKLKHRFESWKKEYKARLRETKTKVHKLWHSEEEKRRSRKWWGKISSRAS</sequence>
<evidence type="ECO:0000256" key="8">
    <source>
        <dbReference type="ARBA" id="ARBA00060862"/>
    </source>
</evidence>
<evidence type="ECO:0000256" key="2">
    <source>
        <dbReference type="ARBA" id="ARBA00022741"/>
    </source>
</evidence>
<dbReference type="STRING" id="3760.A0A251PMT7"/>
<proteinExistence type="inferred from homology"/>
<feature type="binding site" evidence="9">
    <location>
        <begin position="276"/>
        <end position="283"/>
    </location>
    <ligand>
        <name>ATP</name>
        <dbReference type="ChEBI" id="CHEBI:30616"/>
    </ligand>
</feature>
<dbReference type="AlphaFoldDB" id="A0A251PMT7"/>
<dbReference type="SMR" id="A0A251PMT7"/>
<dbReference type="Gene3D" id="3.40.850.10">
    <property type="entry name" value="Kinesin motor domain"/>
    <property type="match status" value="1"/>
</dbReference>
<dbReference type="GO" id="GO:0016459">
    <property type="term" value="C:myosin complex"/>
    <property type="evidence" value="ECO:0007669"/>
    <property type="project" value="UniProtKB-KW"/>
</dbReference>
<evidence type="ECO:0000256" key="4">
    <source>
        <dbReference type="ARBA" id="ARBA00022860"/>
    </source>
</evidence>
<evidence type="ECO:0000256" key="5">
    <source>
        <dbReference type="ARBA" id="ARBA00023123"/>
    </source>
</evidence>
<dbReference type="OrthoDB" id="6108017at2759"/>
<dbReference type="GO" id="GO:0005737">
    <property type="term" value="C:cytoplasm"/>
    <property type="evidence" value="ECO:0000318"/>
    <property type="project" value="GO_Central"/>
</dbReference>
<keyword evidence="7 9" id="KW-0009">Actin-binding</keyword>
<keyword evidence="4" id="KW-0112">Calmodulin-binding</keyword>
<dbReference type="InterPro" id="IPR057535">
    <property type="entry name" value="MYO1-3_N_SH3"/>
</dbReference>
<keyword evidence="2 9" id="KW-0547">Nucleotide-binding</keyword>
<dbReference type="SUPFAM" id="SSF52540">
    <property type="entry name" value="P-loop containing nucleoside triphosphate hydrolases"/>
    <property type="match status" value="1"/>
</dbReference>
<dbReference type="Gene3D" id="1.20.58.530">
    <property type="match status" value="1"/>
</dbReference>
<evidence type="ECO:0000313" key="14">
    <source>
        <dbReference type="EMBL" id="ONI12899.1"/>
    </source>
</evidence>
<feature type="compositionally biased region" description="Basic and acidic residues" evidence="11">
    <location>
        <begin position="890"/>
        <end position="901"/>
    </location>
</feature>
<feature type="region of interest" description="Disordered" evidence="11">
    <location>
        <begin position="890"/>
        <end position="933"/>
    </location>
</feature>
<evidence type="ECO:0000259" key="13">
    <source>
        <dbReference type="PROSITE" id="PS51844"/>
    </source>
</evidence>
<dbReference type="PROSITE" id="PS51844">
    <property type="entry name" value="SH3_LIKE"/>
    <property type="match status" value="1"/>
</dbReference>
<keyword evidence="5 9" id="KW-0518">Myosin</keyword>
<dbReference type="GO" id="GO:0005516">
    <property type="term" value="F:calmodulin binding"/>
    <property type="evidence" value="ECO:0007669"/>
    <property type="project" value="UniProtKB-KW"/>
</dbReference>
<evidence type="ECO:0000256" key="6">
    <source>
        <dbReference type="ARBA" id="ARBA00023175"/>
    </source>
</evidence>
<feature type="domain" description="Myosin N-terminal SH3-like" evidence="13">
    <location>
        <begin position="132"/>
        <end position="181"/>
    </location>
</feature>
<feature type="region of interest" description="Disordered" evidence="11">
    <location>
        <begin position="1118"/>
        <end position="1144"/>
    </location>
</feature>
<dbReference type="PANTHER" id="PTHR13140">
    <property type="entry name" value="MYOSIN"/>
    <property type="match status" value="1"/>
</dbReference>
<evidence type="ECO:0000256" key="3">
    <source>
        <dbReference type="ARBA" id="ARBA00022840"/>
    </source>
</evidence>
<accession>A0A251PMT7</accession>
<dbReference type="EMBL" id="CM007654">
    <property type="protein sequence ID" value="ONI12899.1"/>
    <property type="molecule type" value="Genomic_DNA"/>
</dbReference>
<dbReference type="Gramene" id="ONI12899">
    <property type="protein sequence ID" value="ONI12899"/>
    <property type="gene ID" value="PRUPE_4G190400"/>
</dbReference>
<dbReference type="FunFam" id="1.20.58.530:FF:000013">
    <property type="entry name" value="Unconventional myosin-XIX"/>
    <property type="match status" value="1"/>
</dbReference>
<evidence type="ECO:0000259" key="12">
    <source>
        <dbReference type="PROSITE" id="PS51456"/>
    </source>
</evidence>
<dbReference type="InterPro" id="IPR001609">
    <property type="entry name" value="Myosin_head_motor_dom-like"/>
</dbReference>
<dbReference type="PRINTS" id="PR00193">
    <property type="entry name" value="MYOSINHEAVY"/>
</dbReference>
<dbReference type="FunFam" id="1.10.10.820:FF:000001">
    <property type="entry name" value="Myosin heavy chain"/>
    <property type="match status" value="1"/>
</dbReference>
<evidence type="ECO:0000256" key="11">
    <source>
        <dbReference type="SAM" id="MobiDB-lite"/>
    </source>
</evidence>
<dbReference type="GO" id="GO:0030048">
    <property type="term" value="P:actin filament-based movement"/>
    <property type="evidence" value="ECO:0007669"/>
    <property type="project" value="UniProtKB-ARBA"/>
</dbReference>
<keyword evidence="10" id="KW-0175">Coiled coil</keyword>
<dbReference type="PANTHER" id="PTHR13140:SF706">
    <property type="entry name" value="DILUTE CLASS UNCONVENTIONAL MYOSIN, ISOFORM C"/>
    <property type="match status" value="1"/>
</dbReference>
<evidence type="ECO:0000313" key="15">
    <source>
        <dbReference type="Proteomes" id="UP000006882"/>
    </source>
</evidence>
<dbReference type="PROSITE" id="PS50096">
    <property type="entry name" value="IQ"/>
    <property type="match status" value="1"/>
</dbReference>
<feature type="compositionally biased region" description="Basic and acidic residues" evidence="11">
    <location>
        <begin position="1118"/>
        <end position="1130"/>
    </location>
</feature>
<comment type="similarity">
    <text evidence="8">Belongs to the TRAFAC class myosin-kinesin ATPase superfamily. Myosin family. Plant myosin class VIII subfamily.</text>
</comment>